<proteinExistence type="predicted"/>
<accession>A0A517T9Q1</accession>
<evidence type="ECO:0000259" key="2">
    <source>
        <dbReference type="Pfam" id="PF04168"/>
    </source>
</evidence>
<evidence type="ECO:0000313" key="4">
    <source>
        <dbReference type="EMBL" id="QDT65098.1"/>
    </source>
</evidence>
<evidence type="ECO:0000313" key="5">
    <source>
        <dbReference type="Proteomes" id="UP000319976"/>
    </source>
</evidence>
<dbReference type="Pfam" id="PF14403">
    <property type="entry name" value="CP_ATPgrasp_2"/>
    <property type="match status" value="1"/>
</dbReference>
<reference evidence="4 5" key="1">
    <citation type="submission" date="2019-02" db="EMBL/GenBank/DDBJ databases">
        <title>Deep-cultivation of Planctomycetes and their phenomic and genomic characterization uncovers novel biology.</title>
        <authorList>
            <person name="Wiegand S."/>
            <person name="Jogler M."/>
            <person name="Boedeker C."/>
            <person name="Pinto D."/>
            <person name="Vollmers J."/>
            <person name="Rivas-Marin E."/>
            <person name="Kohn T."/>
            <person name="Peeters S.H."/>
            <person name="Heuer A."/>
            <person name="Rast P."/>
            <person name="Oberbeckmann S."/>
            <person name="Bunk B."/>
            <person name="Jeske O."/>
            <person name="Meyerdierks A."/>
            <person name="Storesund J.E."/>
            <person name="Kallscheuer N."/>
            <person name="Luecker S."/>
            <person name="Lage O.M."/>
            <person name="Pohl T."/>
            <person name="Merkel B.J."/>
            <person name="Hornburger P."/>
            <person name="Mueller R.-W."/>
            <person name="Bruemmer F."/>
            <person name="Labrenz M."/>
            <person name="Spormann A.M."/>
            <person name="Op den Camp H."/>
            <person name="Overmann J."/>
            <person name="Amann R."/>
            <person name="Jetten M.S.M."/>
            <person name="Mascher T."/>
            <person name="Medema M.H."/>
            <person name="Devos D.P."/>
            <person name="Kaster A.-K."/>
            <person name="Ovreas L."/>
            <person name="Rohde M."/>
            <person name="Galperin M.Y."/>
            <person name="Jogler C."/>
        </authorList>
    </citation>
    <scope>NUCLEOTIDE SEQUENCE [LARGE SCALE GENOMIC DNA]</scope>
    <source>
        <strain evidence="4 5">V22</strain>
    </source>
</reference>
<dbReference type="Proteomes" id="UP000319976">
    <property type="component" value="Chromosome"/>
</dbReference>
<dbReference type="InterPro" id="IPR051680">
    <property type="entry name" value="ATP-dep_Glu-Cys_Ligase-2"/>
</dbReference>
<dbReference type="InterPro" id="IPR007296">
    <property type="entry name" value="DUF403"/>
</dbReference>
<dbReference type="RefSeq" id="WP_145262821.1">
    <property type="nucleotide sequence ID" value="NZ_CP036316.1"/>
</dbReference>
<dbReference type="SUPFAM" id="SSF56059">
    <property type="entry name" value="Glutathione synthetase ATP-binding domain-like"/>
    <property type="match status" value="1"/>
</dbReference>
<protein>
    <submittedName>
        <fullName evidence="4">Uncharacterized protein</fullName>
    </submittedName>
</protein>
<keyword evidence="5" id="KW-1185">Reference proteome</keyword>
<sequence>MIHTTTPTALPATGILGDYTPAEGLYDEMFGPDGGPHRHTELFVRRLESLGKSEFSRRWRQAEQQLREHGVTYSPPSDDKKRTRPWKLDGLPLIVSAEEWKTLTSGLEQRARLLNMVLADIYGKQKLVASGLIPPDLILGHPGYLRQYHGQNPPEDRYLHMYAADLGRSPDGRWWVTNDRTEDPTGSGYALENRVILSRMLTETFHECEVSRLAPYFITLKDHLSRIAPSRGNHPFIALLTRGPGTSKFFEDVYLAKYLGFTLVQGNDLGVRQDNIMLKTLGGLKKIDVLLRRVVSDQCDPLEIHCRKSGGAAGLLQAVRKGNVLLANSLGTGILQSPAFLAFLPALSRELLGEDLKLSSVATWWCGGEKERKYVLDNLPRLMIKDAFRMGTQKPIRPAAMSTKERMDLIDRIKAEPRRYVGQETVSRSSAPVWNGKGCEAAYTGLRLFLTAHEDGYEAMPGGLTRVASTPQILDVSITEGTQSKDTWVLSDGPVQQVSLLRDQRKIELQRAGSDLPSRVADDLFWLGRYAARADGAARLLRTLVSRLVSEDDWEQKPETPMLLNCAFEAIVDKRVPFPDASRPDSQEIRNFLIAAVSDLSNPDSLWSTLQSMRNMANNLRDRLSTDGWRIIDRSTDGSAPTLRPRMGLGGLLHWLNQTVVDLAAFSGLLSDSMTRSLGWRFVEIGRRLEKALFTSLILRTSIPAITNNQPTSMEALLELSDSLMTYRSRYMANLQLAPFIDLLISDESNPRSILFQLNVIKEYIDELPRSERIAGMDPVQQRAATTLYALHMFDPTKVTSSESAESLIDILEQLLSDLPMLGEAVAHRYLHHSGVSRSLDEIRAGV</sequence>
<feature type="domain" description="Circularly permuted ATP-grasp type 2" evidence="3">
    <location>
        <begin position="92"/>
        <end position="468"/>
    </location>
</feature>
<evidence type="ECO:0000259" key="3">
    <source>
        <dbReference type="Pfam" id="PF14403"/>
    </source>
</evidence>
<evidence type="ECO:0000256" key="1">
    <source>
        <dbReference type="SAM" id="MobiDB-lite"/>
    </source>
</evidence>
<dbReference type="Pfam" id="PF04168">
    <property type="entry name" value="Alpha-E"/>
    <property type="match status" value="1"/>
</dbReference>
<dbReference type="PANTHER" id="PTHR34595">
    <property type="entry name" value="BLR5612 PROTEIN"/>
    <property type="match status" value="1"/>
</dbReference>
<organism evidence="4 5">
    <name type="scientific">Calycomorphotria hydatis</name>
    <dbReference type="NCBI Taxonomy" id="2528027"/>
    <lineage>
        <taxon>Bacteria</taxon>
        <taxon>Pseudomonadati</taxon>
        <taxon>Planctomycetota</taxon>
        <taxon>Planctomycetia</taxon>
        <taxon>Planctomycetales</taxon>
        <taxon>Planctomycetaceae</taxon>
        <taxon>Calycomorphotria</taxon>
    </lineage>
</organism>
<dbReference type="Gene3D" id="3.40.50.11290">
    <property type="match status" value="1"/>
</dbReference>
<dbReference type="PANTHER" id="PTHR34595:SF2">
    <property type="entry name" value="BLR2978 PROTEIN"/>
    <property type="match status" value="1"/>
</dbReference>
<feature type="domain" description="DUF403" evidence="2">
    <location>
        <begin position="516"/>
        <end position="831"/>
    </location>
</feature>
<dbReference type="InterPro" id="IPR025841">
    <property type="entry name" value="CP_ATPgrasp_2"/>
</dbReference>
<dbReference type="OrthoDB" id="9803842at2"/>
<dbReference type="EMBL" id="CP036316">
    <property type="protein sequence ID" value="QDT65098.1"/>
    <property type="molecule type" value="Genomic_DNA"/>
</dbReference>
<dbReference type="AlphaFoldDB" id="A0A517T9Q1"/>
<gene>
    <name evidence="4" type="ORF">V22_23440</name>
</gene>
<dbReference type="KEGG" id="chya:V22_23440"/>
<feature type="region of interest" description="Disordered" evidence="1">
    <location>
        <begin position="65"/>
        <end position="84"/>
    </location>
</feature>
<name>A0A517T9Q1_9PLAN</name>
<dbReference type="Gene3D" id="3.30.1490.270">
    <property type="match status" value="1"/>
</dbReference>